<dbReference type="InterPro" id="IPR002751">
    <property type="entry name" value="CbiM/NikMN"/>
</dbReference>
<dbReference type="GO" id="GO:0000041">
    <property type="term" value="P:transition metal ion transport"/>
    <property type="evidence" value="ECO:0007669"/>
    <property type="project" value="InterPro"/>
</dbReference>
<comment type="caution">
    <text evidence="8">The sequence shown here is derived from an EMBL/GenBank/DDBJ whole genome shotgun (WGS) entry which is preliminary data.</text>
</comment>
<evidence type="ECO:0000256" key="1">
    <source>
        <dbReference type="ARBA" id="ARBA00004651"/>
    </source>
</evidence>
<comment type="subcellular location">
    <subcellularLocation>
        <location evidence="1">Cell membrane</location>
        <topology evidence="1">Multi-pass membrane protein</topology>
    </subcellularLocation>
</comment>
<feature type="transmembrane region" description="Helical" evidence="7">
    <location>
        <begin position="71"/>
        <end position="93"/>
    </location>
</feature>
<evidence type="ECO:0000256" key="7">
    <source>
        <dbReference type="SAM" id="Phobius"/>
    </source>
</evidence>
<evidence type="ECO:0000313" key="9">
    <source>
        <dbReference type="Proteomes" id="UP000287336"/>
    </source>
</evidence>
<keyword evidence="6 7" id="KW-0472">Membrane</keyword>
<organism evidence="8 9">
    <name type="scientific">Vreelandella andesensis</name>
    <dbReference type="NCBI Taxonomy" id="447567"/>
    <lineage>
        <taxon>Bacteria</taxon>
        <taxon>Pseudomonadati</taxon>
        <taxon>Pseudomonadota</taxon>
        <taxon>Gammaproteobacteria</taxon>
        <taxon>Oceanospirillales</taxon>
        <taxon>Halomonadaceae</taxon>
        <taxon>Vreelandella</taxon>
    </lineage>
</organism>
<dbReference type="Gene3D" id="1.10.1760.20">
    <property type="match status" value="1"/>
</dbReference>
<sequence length="223" mass="24812">MSFAQSILASWALVLTWLVSLSVIAWVLWLRPWQALMDDVALQHRWLAATLAVVLMWQLRAQAVDWLTLHLVFTVLMVLVFKVPLALISNVLINIAMSAIGRNEWVLLGANVLVTGIVPAVITGLVWRWVDRRLPDNLMVFLFACGFFGAALATLGGGLSAVLLIIVAGTDPEAIYLAQEYARFLPLLMPSEAFITGMLLSILLVYHPSWVATFNDHRYIDSQ</sequence>
<reference evidence="8 9" key="1">
    <citation type="submission" date="2018-12" db="EMBL/GenBank/DDBJ databases">
        <title>three novel Halomonas strain isolated from plants.</title>
        <authorList>
            <person name="Sun C."/>
        </authorList>
    </citation>
    <scope>NUCLEOTIDE SEQUENCE [LARGE SCALE GENOMIC DNA]</scope>
    <source>
        <strain evidence="8 9">DSM 19434</strain>
    </source>
</reference>
<keyword evidence="3" id="KW-1003">Cell membrane</keyword>
<feature type="transmembrane region" description="Helical" evidence="7">
    <location>
        <begin position="7"/>
        <end position="29"/>
    </location>
</feature>
<feature type="transmembrane region" description="Helical" evidence="7">
    <location>
        <begin position="139"/>
        <end position="167"/>
    </location>
</feature>
<dbReference type="GO" id="GO:0005886">
    <property type="term" value="C:plasma membrane"/>
    <property type="evidence" value="ECO:0007669"/>
    <property type="project" value="UniProtKB-SubCell"/>
</dbReference>
<dbReference type="RefSeq" id="WP_126944375.1">
    <property type="nucleotide sequence ID" value="NZ_RZHG01000008.1"/>
</dbReference>
<evidence type="ECO:0000256" key="5">
    <source>
        <dbReference type="ARBA" id="ARBA00022989"/>
    </source>
</evidence>
<feature type="transmembrane region" description="Helical" evidence="7">
    <location>
        <begin position="105"/>
        <end position="127"/>
    </location>
</feature>
<dbReference type="AlphaFoldDB" id="A0A433KT01"/>
<evidence type="ECO:0000256" key="2">
    <source>
        <dbReference type="ARBA" id="ARBA00022448"/>
    </source>
</evidence>
<dbReference type="Pfam" id="PF01891">
    <property type="entry name" value="CbiM"/>
    <property type="match status" value="1"/>
</dbReference>
<dbReference type="EMBL" id="RZHG01000008">
    <property type="protein sequence ID" value="RUR32808.1"/>
    <property type="molecule type" value="Genomic_DNA"/>
</dbReference>
<keyword evidence="5 7" id="KW-1133">Transmembrane helix</keyword>
<protein>
    <submittedName>
        <fullName evidence="8">Uncharacterized protein</fullName>
    </submittedName>
</protein>
<proteinExistence type="predicted"/>
<keyword evidence="2" id="KW-0813">Transport</keyword>
<accession>A0A433KT01</accession>
<dbReference type="OrthoDB" id="5297929at2"/>
<evidence type="ECO:0000256" key="3">
    <source>
        <dbReference type="ARBA" id="ARBA00022475"/>
    </source>
</evidence>
<name>A0A433KT01_9GAMM</name>
<evidence type="ECO:0000313" key="8">
    <source>
        <dbReference type="EMBL" id="RUR32808.1"/>
    </source>
</evidence>
<keyword evidence="4 7" id="KW-0812">Transmembrane</keyword>
<keyword evidence="9" id="KW-1185">Reference proteome</keyword>
<feature type="transmembrane region" description="Helical" evidence="7">
    <location>
        <begin position="187"/>
        <end position="206"/>
    </location>
</feature>
<evidence type="ECO:0000256" key="4">
    <source>
        <dbReference type="ARBA" id="ARBA00022692"/>
    </source>
</evidence>
<evidence type="ECO:0000256" key="6">
    <source>
        <dbReference type="ARBA" id="ARBA00023136"/>
    </source>
</evidence>
<dbReference type="Proteomes" id="UP000287336">
    <property type="component" value="Unassembled WGS sequence"/>
</dbReference>
<gene>
    <name evidence="8" type="ORF">ELY33_04130</name>
</gene>